<proteinExistence type="inferred from homology"/>
<feature type="compositionally biased region" description="Polar residues" evidence="6">
    <location>
        <begin position="186"/>
        <end position="205"/>
    </location>
</feature>
<evidence type="ECO:0000256" key="6">
    <source>
        <dbReference type="SAM" id="MobiDB-lite"/>
    </source>
</evidence>
<dbReference type="PANTHER" id="PTHR15073">
    <property type="entry name" value="MICROTUBULE-ASSOCIATED PROTEIN"/>
    <property type="match status" value="1"/>
</dbReference>
<feature type="region of interest" description="Disordered" evidence="6">
    <location>
        <begin position="949"/>
        <end position="993"/>
    </location>
</feature>
<feature type="compositionally biased region" description="Polar residues" evidence="6">
    <location>
        <begin position="658"/>
        <end position="669"/>
    </location>
</feature>
<evidence type="ECO:0000256" key="1">
    <source>
        <dbReference type="ARBA" id="ARBA00004245"/>
    </source>
</evidence>
<feature type="region of interest" description="Disordered" evidence="6">
    <location>
        <begin position="162"/>
        <end position="243"/>
    </location>
</feature>
<evidence type="ECO:0000256" key="3">
    <source>
        <dbReference type="ARBA" id="ARBA00022490"/>
    </source>
</evidence>
<feature type="compositionally biased region" description="Basic and acidic residues" evidence="6">
    <location>
        <begin position="60"/>
        <end position="133"/>
    </location>
</feature>
<feature type="region of interest" description="Disordered" evidence="6">
    <location>
        <begin position="633"/>
        <end position="768"/>
    </location>
</feature>
<dbReference type="GO" id="GO:0000226">
    <property type="term" value="P:microtubule cytoskeleton organization"/>
    <property type="evidence" value="ECO:0007669"/>
    <property type="project" value="InterPro"/>
</dbReference>
<comment type="subcellular location">
    <subcellularLocation>
        <location evidence="1">Cytoplasm</location>
        <location evidence="1">Cytoskeleton</location>
    </subcellularLocation>
</comment>
<name>A0A8C7A251_NEOVI</name>
<feature type="region of interest" description="Disordered" evidence="6">
    <location>
        <begin position="789"/>
        <end position="836"/>
    </location>
</feature>
<keyword evidence="3" id="KW-0963">Cytoplasm</keyword>
<reference evidence="7" key="1">
    <citation type="submission" date="2025-08" db="UniProtKB">
        <authorList>
            <consortium name="Ensembl"/>
        </authorList>
    </citation>
    <scope>IDENTIFICATION</scope>
</reference>
<keyword evidence="4" id="KW-0175">Coiled coil</keyword>
<dbReference type="AlphaFoldDB" id="A0A8C7A251"/>
<evidence type="ECO:0000256" key="2">
    <source>
        <dbReference type="ARBA" id="ARBA00007525"/>
    </source>
</evidence>
<gene>
    <name evidence="7" type="primary">MAP7D3</name>
</gene>
<dbReference type="InterPro" id="IPR008604">
    <property type="entry name" value="MAP7_fam"/>
</dbReference>
<evidence type="ECO:0000313" key="8">
    <source>
        <dbReference type="Proteomes" id="UP000694425"/>
    </source>
</evidence>
<feature type="compositionally biased region" description="Low complexity" evidence="6">
    <location>
        <begin position="481"/>
        <end position="499"/>
    </location>
</feature>
<dbReference type="Proteomes" id="UP000694425">
    <property type="component" value="Unplaced"/>
</dbReference>
<sequence>MAERAGSGTSLRGMRERMVAAAHAIAEERRNQSSFSTHPSQSANIRSAFKPVIDGSVLKNDVKQRLAKERREETKRQQEATKETQLLEKERKSRIQYEKQMEEKQRKLKEQKEKDEQRRISAEEKRKQKLQEERERFKAVLCRTLERSNRVDHRQKRWSWEGSTAVNPETKTASKRSISTEKLEQDTSGLQKQMSVSSAGLQSSVAKKKIEKKRSSSLTRRSNKLQAPSETVQVEEKPTARQSYTSLRESNLITRLLVPTKASIARSKSAASLSVPGKDTSGTHSALIQYINMPLRSHSSDELKNTMALRKAAAAGPPQEKVEAPPDVSVEAAPHVKVEATPEATVEVAPEVSMDAAPKATVEAAPEVTVEAAPEVTVEAAPEATVEAASEATVEAAPEATVEVAPEGSVEAPCEAGVEALPESMVTSPEGSVDVSPEASVDPSSPEASVDPSSPEVSVDPSPEVSLDSSPEVSMDASPDVSMEASSEASVEASPKSSVGVSPEASLDTSPGASVKAFPKESVEVSSKASPKVGAEASSKVKVKDSPQKSEMDKQASNPATKKRPPSHIPCYKWPSSPASGWRPPSPISINRQMQKNRPPSPSPVMSKQSQSSLSYKVIPVQRSLLAQNALGSLGKKREGVPKAASSAEAVSPKQMVSEESSNKSTPGTMNAKEATKILAEKRRLAREQREREERIQKEREQSKPKDAAEKAAEVQREEFAKLEDGQQQKEMKEGSPDLEDQKVLLQKGDAKIKAQEEADKRKKEQERIMLQNLQERLERKKRIEEIMKRTRKTDSNTAKAAEPFVDNTYEEDEADDEDESESDDNSFDDLRPSAFINGMDSSTKLKTHFKNMKKNTPKLVFLDATSGQVRRETKTFFNGDMKNSRQKSAKDPLAQAKGTRSPTKRMTSRAANTRKASETCSTVGPSKSLDPEAQEWICDKIIDIRNEAESLMSSTPPDSRKYHLKGSMTFHQSPPLPLDDKKINSVPASSDM</sequence>
<protein>
    <recommendedName>
        <fullName evidence="9">MAP7 domain-containing protein 3</fullName>
    </recommendedName>
</protein>
<feature type="region of interest" description="Disordered" evidence="6">
    <location>
        <begin position="26"/>
        <end position="133"/>
    </location>
</feature>
<organism evidence="7 8">
    <name type="scientific">Neovison vison</name>
    <name type="common">American mink</name>
    <name type="synonym">Mustela vison</name>
    <dbReference type="NCBI Taxonomy" id="452646"/>
    <lineage>
        <taxon>Eukaryota</taxon>
        <taxon>Metazoa</taxon>
        <taxon>Chordata</taxon>
        <taxon>Craniata</taxon>
        <taxon>Vertebrata</taxon>
        <taxon>Euteleostomi</taxon>
        <taxon>Mammalia</taxon>
        <taxon>Eutheria</taxon>
        <taxon>Laurasiatheria</taxon>
        <taxon>Carnivora</taxon>
        <taxon>Caniformia</taxon>
        <taxon>Musteloidea</taxon>
        <taxon>Mustelidae</taxon>
        <taxon>Mustelinae</taxon>
        <taxon>Neogale</taxon>
    </lineage>
</organism>
<evidence type="ECO:0000313" key="7">
    <source>
        <dbReference type="Ensembl" id="ENSNVIP00000001799.1"/>
    </source>
</evidence>
<dbReference type="PANTHER" id="PTHR15073:SF5">
    <property type="entry name" value="MAP7 DOMAIN-CONTAINING PROTEIN 3"/>
    <property type="match status" value="1"/>
</dbReference>
<feature type="region of interest" description="Disordered" evidence="6">
    <location>
        <begin position="876"/>
        <end position="932"/>
    </location>
</feature>
<dbReference type="GO" id="GO:0015630">
    <property type="term" value="C:microtubule cytoskeleton"/>
    <property type="evidence" value="ECO:0007669"/>
    <property type="project" value="InterPro"/>
</dbReference>
<dbReference type="InterPro" id="IPR051483">
    <property type="entry name" value="MAP7_domain-containing"/>
</dbReference>
<feature type="compositionally biased region" description="Polar residues" evidence="6">
    <location>
        <begin position="588"/>
        <end position="614"/>
    </location>
</feature>
<keyword evidence="5" id="KW-0206">Cytoskeleton</keyword>
<dbReference type="GeneTree" id="ENSGT00950000182941"/>
<evidence type="ECO:0000256" key="4">
    <source>
        <dbReference type="ARBA" id="ARBA00023054"/>
    </source>
</evidence>
<feature type="compositionally biased region" description="Basic and acidic residues" evidence="6">
    <location>
        <begin position="674"/>
        <end position="768"/>
    </location>
</feature>
<reference evidence="7" key="2">
    <citation type="submission" date="2025-09" db="UniProtKB">
        <authorList>
            <consortium name="Ensembl"/>
        </authorList>
    </citation>
    <scope>IDENTIFICATION</scope>
</reference>
<comment type="similarity">
    <text evidence="2">Belongs to the MAP7 family.</text>
</comment>
<evidence type="ECO:0008006" key="9">
    <source>
        <dbReference type="Google" id="ProtNLM"/>
    </source>
</evidence>
<dbReference type="Ensembl" id="ENSNVIT00000002085.1">
    <property type="protein sequence ID" value="ENSNVIP00000001799.1"/>
    <property type="gene ID" value="ENSNVIG00000001467.1"/>
</dbReference>
<keyword evidence="8" id="KW-1185">Reference proteome</keyword>
<accession>A0A8C7A251</accession>
<feature type="compositionally biased region" description="Polar residues" evidence="6">
    <location>
        <begin position="32"/>
        <end position="45"/>
    </location>
</feature>
<feature type="compositionally biased region" description="Polar residues" evidence="6">
    <location>
        <begin position="216"/>
        <end position="232"/>
    </location>
</feature>
<feature type="compositionally biased region" description="Low complexity" evidence="6">
    <location>
        <begin position="432"/>
        <end position="474"/>
    </location>
</feature>
<feature type="compositionally biased region" description="Basic and acidic residues" evidence="6">
    <location>
        <begin position="542"/>
        <end position="554"/>
    </location>
</feature>
<feature type="region of interest" description="Disordered" evidence="6">
    <location>
        <begin position="425"/>
        <end position="614"/>
    </location>
</feature>
<feature type="compositionally biased region" description="Polar residues" evidence="6">
    <location>
        <begin position="162"/>
        <end position="177"/>
    </location>
</feature>
<feature type="compositionally biased region" description="Acidic residues" evidence="6">
    <location>
        <begin position="809"/>
        <end position="828"/>
    </location>
</feature>
<evidence type="ECO:0000256" key="5">
    <source>
        <dbReference type="ARBA" id="ARBA00023212"/>
    </source>
</evidence>
<dbReference type="Pfam" id="PF05672">
    <property type="entry name" value="MAP7"/>
    <property type="match status" value="1"/>
</dbReference>